<accession>A0A062VD53</accession>
<evidence type="ECO:0000313" key="3">
    <source>
        <dbReference type="EMBL" id="KCZ73594.1"/>
    </source>
</evidence>
<dbReference type="PANTHER" id="PTHR24321">
    <property type="entry name" value="DEHYDROGENASES, SHORT CHAIN"/>
    <property type="match status" value="1"/>
</dbReference>
<dbReference type="Proteomes" id="UP000027153">
    <property type="component" value="Unassembled WGS sequence"/>
</dbReference>
<dbReference type="SUPFAM" id="SSF51735">
    <property type="entry name" value="NAD(P)-binding Rossmann-fold domains"/>
    <property type="match status" value="1"/>
</dbReference>
<dbReference type="AlphaFoldDB" id="A0A062VD53"/>
<dbReference type="FunFam" id="3.40.50.720:FF:000084">
    <property type="entry name" value="Short-chain dehydrogenase reductase"/>
    <property type="match status" value="1"/>
</dbReference>
<reference evidence="3 4" key="1">
    <citation type="journal article" date="2013" name="Nature">
        <title>Anaerobic oxidation of methane coupled to nitrate reduction in a novel archaeal lineage.</title>
        <authorList>
            <person name="Haroon M.F."/>
            <person name="Hu S."/>
            <person name="Shi Y."/>
            <person name="Imelfort M."/>
            <person name="Keller J."/>
            <person name="Hugenholtz P."/>
            <person name="Yuan Z."/>
            <person name="Tyson G.W."/>
        </authorList>
    </citation>
    <scope>NUCLEOTIDE SEQUENCE [LARGE SCALE GENOMIC DNA]</scope>
    <source>
        <strain evidence="3 4">ANME-2d</strain>
    </source>
</reference>
<comment type="similarity">
    <text evidence="1">Belongs to the short-chain dehydrogenases/reductases (SDR) family.</text>
</comment>
<dbReference type="CDD" id="cd05233">
    <property type="entry name" value="SDR_c"/>
    <property type="match status" value="1"/>
</dbReference>
<dbReference type="InterPro" id="IPR020904">
    <property type="entry name" value="Sc_DH/Rdtase_CS"/>
</dbReference>
<evidence type="ECO:0000256" key="2">
    <source>
        <dbReference type="ARBA" id="ARBA00023002"/>
    </source>
</evidence>
<dbReference type="NCBIfam" id="NF004818">
    <property type="entry name" value="PRK06172.1"/>
    <property type="match status" value="1"/>
</dbReference>
<dbReference type="InterPro" id="IPR036291">
    <property type="entry name" value="NAD(P)-bd_dom_sf"/>
</dbReference>
<dbReference type="NCBIfam" id="NF005559">
    <property type="entry name" value="PRK07231.1"/>
    <property type="match status" value="1"/>
</dbReference>
<dbReference type="InterPro" id="IPR002347">
    <property type="entry name" value="SDR_fam"/>
</dbReference>
<keyword evidence="2" id="KW-0560">Oxidoreductase</keyword>
<dbReference type="EMBL" id="JMIY01000001">
    <property type="protein sequence ID" value="KCZ73594.1"/>
    <property type="molecule type" value="Genomic_DNA"/>
</dbReference>
<organism evidence="3 4">
    <name type="scientific">Candidatus Methanoperedens nitratireducens</name>
    <dbReference type="NCBI Taxonomy" id="1392998"/>
    <lineage>
        <taxon>Archaea</taxon>
        <taxon>Methanobacteriati</taxon>
        <taxon>Methanobacteriota</taxon>
        <taxon>Stenosarchaea group</taxon>
        <taxon>Methanomicrobia</taxon>
        <taxon>Methanosarcinales</taxon>
        <taxon>ANME-2 cluster</taxon>
        <taxon>Candidatus Methanoperedentaceae</taxon>
        <taxon>Candidatus Methanoperedens</taxon>
    </lineage>
</organism>
<dbReference type="Gene3D" id="3.40.50.720">
    <property type="entry name" value="NAD(P)-binding Rossmann-like Domain"/>
    <property type="match status" value="1"/>
</dbReference>
<evidence type="ECO:0000313" key="4">
    <source>
        <dbReference type="Proteomes" id="UP000027153"/>
    </source>
</evidence>
<dbReference type="PRINTS" id="PR00080">
    <property type="entry name" value="SDRFAMILY"/>
</dbReference>
<protein>
    <recommendedName>
        <fullName evidence="5">2,5-dichloro-2,5-cyclohexadiene-1,4-diol dehydrogenase</fullName>
    </recommendedName>
</protein>
<dbReference type="Pfam" id="PF13561">
    <property type="entry name" value="adh_short_C2"/>
    <property type="match status" value="1"/>
</dbReference>
<keyword evidence="4" id="KW-1185">Reference proteome</keyword>
<dbReference type="RefSeq" id="WP_048089086.1">
    <property type="nucleotide sequence ID" value="NZ_JMIY01000001.1"/>
</dbReference>
<evidence type="ECO:0008006" key="5">
    <source>
        <dbReference type="Google" id="ProtNLM"/>
    </source>
</evidence>
<dbReference type="PATRIC" id="fig|1392998.3.peg.276"/>
<proteinExistence type="inferred from homology"/>
<dbReference type="PRINTS" id="PR00081">
    <property type="entry name" value="GDHRDH"/>
</dbReference>
<evidence type="ECO:0000256" key="1">
    <source>
        <dbReference type="ARBA" id="ARBA00006484"/>
    </source>
</evidence>
<dbReference type="PROSITE" id="PS00061">
    <property type="entry name" value="ADH_SHORT"/>
    <property type="match status" value="1"/>
</dbReference>
<gene>
    <name evidence="3" type="ORF">ANME2D_00665</name>
</gene>
<name>A0A062VD53_9EURY</name>
<sequence length="253" mass="26627">MGGSLRGKVALVTGGSLGIGRACALVFAREGAKVVVADVMVEDGERVVQEINEAGGEAIFVRTDVSMAVEVETLINTVIKTYGRLDYAINNAGIEGVIAPTVNCTEENWDRTININLKGVWLCMKYEIQQMIKQGGGAIVNMASVAGLVGFKGLPAYCASKGGVVQLTRTAALEYARDGIRINAVCPGVIRTPMVDRVTGGKPEAEEQFIALEPVGRMGRPEEVAEAAVWLCSDGASFVTGHPMVVDGGLVAQ</sequence>
<dbReference type="GO" id="GO:0016491">
    <property type="term" value="F:oxidoreductase activity"/>
    <property type="evidence" value="ECO:0007669"/>
    <property type="project" value="UniProtKB-KW"/>
</dbReference>
<dbReference type="PANTHER" id="PTHR24321:SF11">
    <property type="entry name" value="BLR0893 PROTEIN"/>
    <property type="match status" value="1"/>
</dbReference>
<comment type="caution">
    <text evidence="3">The sequence shown here is derived from an EMBL/GenBank/DDBJ whole genome shotgun (WGS) entry which is preliminary data.</text>
</comment>